<keyword evidence="1" id="KW-0805">Transcription regulation</keyword>
<protein>
    <submittedName>
        <fullName evidence="4">Light- and oxygen-sensing transcriptionregulator</fullName>
    </submittedName>
</protein>
<dbReference type="Pfam" id="PF13185">
    <property type="entry name" value="GAF_2"/>
    <property type="match status" value="1"/>
</dbReference>
<dbReference type="InterPro" id="IPR003018">
    <property type="entry name" value="GAF"/>
</dbReference>
<dbReference type="Gene3D" id="3.30.450.20">
    <property type="entry name" value="PAS domain"/>
    <property type="match status" value="1"/>
</dbReference>
<dbReference type="SMART" id="SM00065">
    <property type="entry name" value="GAF"/>
    <property type="match status" value="1"/>
</dbReference>
<dbReference type="InterPro" id="IPR029016">
    <property type="entry name" value="GAF-like_dom_sf"/>
</dbReference>
<dbReference type="InterPro" id="IPR035965">
    <property type="entry name" value="PAS-like_dom_sf"/>
</dbReference>
<evidence type="ECO:0000256" key="2">
    <source>
        <dbReference type="ARBA" id="ARBA00023163"/>
    </source>
</evidence>
<dbReference type="InterPro" id="IPR031803">
    <property type="entry name" value="BAT_GAF/HTH-assoc"/>
</dbReference>
<evidence type="ECO:0000313" key="4">
    <source>
        <dbReference type="EMBL" id="QSG04994.1"/>
    </source>
</evidence>
<dbReference type="Gene3D" id="3.30.450.40">
    <property type="match status" value="1"/>
</dbReference>
<dbReference type="Pfam" id="PF15915">
    <property type="entry name" value="BAT"/>
    <property type="match status" value="1"/>
</dbReference>
<dbReference type="PANTHER" id="PTHR34236:SF1">
    <property type="entry name" value="DIMETHYL SULFOXIDE REDUCTASE TRANSCRIPTIONAL ACTIVATOR"/>
    <property type="match status" value="1"/>
</dbReference>
<organism evidence="4 5">
    <name type="scientific">Halapricum desulfuricans</name>
    <dbReference type="NCBI Taxonomy" id="2841257"/>
    <lineage>
        <taxon>Archaea</taxon>
        <taxon>Methanobacteriati</taxon>
        <taxon>Methanobacteriota</taxon>
        <taxon>Stenosarchaea group</taxon>
        <taxon>Halobacteria</taxon>
        <taxon>Halobacteriales</taxon>
        <taxon>Haloarculaceae</taxon>
        <taxon>Halapricum</taxon>
    </lineage>
</organism>
<evidence type="ECO:0000256" key="1">
    <source>
        <dbReference type="ARBA" id="ARBA00023015"/>
    </source>
</evidence>
<name>A0A897MX01_9EURY</name>
<feature type="domain" description="GAF" evidence="3">
    <location>
        <begin position="134"/>
        <end position="286"/>
    </location>
</feature>
<dbReference type="SUPFAM" id="SSF55785">
    <property type="entry name" value="PYP-like sensor domain (PAS domain)"/>
    <property type="match status" value="1"/>
</dbReference>
<dbReference type="Pfam" id="PF08448">
    <property type="entry name" value="PAS_4"/>
    <property type="match status" value="1"/>
</dbReference>
<dbReference type="SUPFAM" id="SSF55781">
    <property type="entry name" value="GAF domain-like"/>
    <property type="match status" value="1"/>
</dbReference>
<dbReference type="EMBL" id="CP064787">
    <property type="protein sequence ID" value="QSG04994.1"/>
    <property type="molecule type" value="Genomic_DNA"/>
</dbReference>
<evidence type="ECO:0000313" key="5">
    <source>
        <dbReference type="Proteomes" id="UP000663525"/>
    </source>
</evidence>
<dbReference type="PANTHER" id="PTHR34236">
    <property type="entry name" value="DIMETHYL SULFOXIDE REDUCTASE TRANSCRIPTIONAL ACTIVATOR"/>
    <property type="match status" value="1"/>
</dbReference>
<proteinExistence type="predicted"/>
<dbReference type="Proteomes" id="UP000663525">
    <property type="component" value="Chromosome"/>
</dbReference>
<reference evidence="4" key="1">
    <citation type="submission" date="2020-11" db="EMBL/GenBank/DDBJ databases">
        <title>Carbohydrate-dependent, anaerobic sulfur respiration: A novel catabolism in halophilic archaea.</title>
        <authorList>
            <person name="Sorokin D.Y."/>
            <person name="Messina E."/>
            <person name="Smedile F."/>
            <person name="La Cono V."/>
            <person name="Hallsworth J.E."/>
            <person name="Yakimov M.M."/>
        </authorList>
    </citation>
    <scope>NUCLEOTIDE SEQUENCE</scope>
    <source>
        <strain evidence="4">HSR12-1</strain>
    </source>
</reference>
<dbReference type="Pfam" id="PF04967">
    <property type="entry name" value="HTH_10"/>
    <property type="match status" value="1"/>
</dbReference>
<evidence type="ECO:0000259" key="3">
    <source>
        <dbReference type="SMART" id="SM00065"/>
    </source>
</evidence>
<dbReference type="AlphaFoldDB" id="A0A897MX01"/>
<keyword evidence="2" id="KW-0804">Transcription</keyword>
<dbReference type="InterPro" id="IPR007050">
    <property type="entry name" value="HTH_bacterioopsin"/>
</dbReference>
<dbReference type="InterPro" id="IPR013656">
    <property type="entry name" value="PAS_4"/>
</dbReference>
<sequence>MDDRLQAAPIGVLTVSSDGTVTEVNDAAGELIGGDPSGDPIEEALPRSVDDSLLAALDGETTETTFEEYYPTIDRWLAVSVTPADRGATVYLRDVSERRRAARTAERFRAERERAAVIDEAQSAVLAALVGSSSRDEIEETIVRELGERDRWTFAWIGARGLDGDGLTVRAVAGETGDAFSAVRGALDGPDATPEERAVETGRARLAQPIADDPDVPETVRLAAFGDGVQSVLAVPLAYGSTVYGVAGVYTDRTDAFSERERRSFETLGEIAGFAVTAARNRELLLSDTVTEVTLGVDAETPLSIVATELETAVTLRGLVAHESDAVLCYVTAADARPEAVEAAASDIPAVGHARVTSETVEIELVGSTPLRSVTSLGATVREATYDRSGGRLVIELPPGSDVRRTVRSLARDHEADVLAKRERERSVTTAREFRDGLSDRLTDRQETVLRTAYLADYFESPRGSTAEEVASSLDITGSTLLYHLRAGQRTLLETFFDDRSS</sequence>
<accession>A0A897MX01</accession>
<dbReference type="GeneID" id="68854283"/>
<gene>
    <name evidence="4" type="primary">fhlA2</name>
    <name evidence="4" type="ORF">HSR121_0639</name>
</gene>
<dbReference type="RefSeq" id="WP_229114555.1">
    <property type="nucleotide sequence ID" value="NZ_CP064787.1"/>
</dbReference>